<dbReference type="AlphaFoldDB" id="M6Y688"/>
<evidence type="ECO:0000313" key="3">
    <source>
        <dbReference type="Proteomes" id="UP000012138"/>
    </source>
</evidence>
<sequence>MRCFRLLKKMETHAKIEKPDVYNAMQNVGLPRFIWDSKIYLEIALSPTLLFLKVKTFGFLISFLFSAPVLGYFCFLNISSPLYRVR</sequence>
<organism evidence="2 3">
    <name type="scientific">Leptospira noguchii str. 2001034031</name>
    <dbReference type="NCBI Taxonomy" id="1193053"/>
    <lineage>
        <taxon>Bacteria</taxon>
        <taxon>Pseudomonadati</taxon>
        <taxon>Spirochaetota</taxon>
        <taxon>Spirochaetia</taxon>
        <taxon>Leptospirales</taxon>
        <taxon>Leptospiraceae</taxon>
        <taxon>Leptospira</taxon>
    </lineage>
</organism>
<comment type="caution">
    <text evidence="2">The sequence shown here is derived from an EMBL/GenBank/DDBJ whole genome shotgun (WGS) entry which is preliminary data.</text>
</comment>
<feature type="transmembrane region" description="Helical" evidence="1">
    <location>
        <begin position="57"/>
        <end position="78"/>
    </location>
</feature>
<keyword evidence="1" id="KW-0472">Membrane</keyword>
<accession>M6Y688</accession>
<proteinExistence type="predicted"/>
<dbReference type="EMBL" id="AKXB02000076">
    <property type="protein sequence ID" value="EMO89847.1"/>
    <property type="molecule type" value="Genomic_DNA"/>
</dbReference>
<keyword evidence="1" id="KW-1133">Transmembrane helix</keyword>
<dbReference type="Proteomes" id="UP000012138">
    <property type="component" value="Unassembled WGS sequence"/>
</dbReference>
<evidence type="ECO:0000256" key="1">
    <source>
        <dbReference type="SAM" id="Phobius"/>
    </source>
</evidence>
<protein>
    <submittedName>
        <fullName evidence="2">Uncharacterized protein</fullName>
    </submittedName>
</protein>
<evidence type="ECO:0000313" key="2">
    <source>
        <dbReference type="EMBL" id="EMO89847.1"/>
    </source>
</evidence>
<reference evidence="2 3" key="1">
    <citation type="submission" date="2013-01" db="EMBL/GenBank/DDBJ databases">
        <authorList>
            <person name="Harkins D.M."/>
            <person name="Durkin A.S."/>
            <person name="Brinkac L.M."/>
            <person name="Haft D.H."/>
            <person name="Selengut J.D."/>
            <person name="Sanka R."/>
            <person name="DePew J."/>
            <person name="Purushe J."/>
            <person name="Whelen A.C."/>
            <person name="Vinetz J.M."/>
            <person name="Sutton G.G."/>
            <person name="Nierman W.C."/>
            <person name="Fouts D.E."/>
        </authorList>
    </citation>
    <scope>NUCLEOTIDE SEQUENCE [LARGE SCALE GENOMIC DNA]</scope>
    <source>
        <strain evidence="2 3">2001034031</strain>
    </source>
</reference>
<gene>
    <name evidence="2" type="ORF">LEP1GSC024_0845</name>
</gene>
<keyword evidence="1" id="KW-0812">Transmembrane</keyword>
<name>M6Y688_9LEPT</name>